<dbReference type="PANTHER" id="PTHR11560">
    <property type="entry name" value="39S RIBOSOMAL PROTEIN L10, MITOCHONDRIAL"/>
    <property type="match status" value="1"/>
</dbReference>
<keyword evidence="3" id="KW-0687">Ribonucleoprotein</keyword>
<gene>
    <name evidence="4" type="ORF">PhCBS80983_g00062</name>
</gene>
<dbReference type="InterPro" id="IPR047865">
    <property type="entry name" value="Ribosomal_uL10_bac_type"/>
</dbReference>
<evidence type="ECO:0000313" key="5">
    <source>
        <dbReference type="Proteomes" id="UP000318582"/>
    </source>
</evidence>
<evidence type="ECO:0000256" key="1">
    <source>
        <dbReference type="ARBA" id="ARBA00008889"/>
    </source>
</evidence>
<dbReference type="InterPro" id="IPR001790">
    <property type="entry name" value="Ribosomal_uL10"/>
</dbReference>
<dbReference type="EMBL" id="QEAQ01000001">
    <property type="protein sequence ID" value="TPX63007.1"/>
    <property type="molecule type" value="Genomic_DNA"/>
</dbReference>
<evidence type="ECO:0008006" key="6">
    <source>
        <dbReference type="Google" id="ProtNLM"/>
    </source>
</evidence>
<accession>A0A507EHW9</accession>
<dbReference type="Gene3D" id="3.30.70.1730">
    <property type="match status" value="1"/>
</dbReference>
<name>A0A507EHW9_9FUNG</name>
<evidence type="ECO:0000256" key="2">
    <source>
        <dbReference type="ARBA" id="ARBA00022980"/>
    </source>
</evidence>
<dbReference type="STRING" id="109895.A0A507EHW9"/>
<comment type="caution">
    <text evidence="4">The sequence shown here is derived from an EMBL/GenBank/DDBJ whole genome shotgun (WGS) entry which is preliminary data.</text>
</comment>
<protein>
    <recommendedName>
        <fullName evidence="6">Ribosomal protein L10</fullName>
    </recommendedName>
</protein>
<reference evidence="4 5" key="1">
    <citation type="journal article" date="2019" name="Sci. Rep.">
        <title>Comparative genomics of chytrid fungi reveal insights into the obligate biotrophic and pathogenic lifestyle of Synchytrium endobioticum.</title>
        <authorList>
            <person name="van de Vossenberg B.T.L.H."/>
            <person name="Warris S."/>
            <person name="Nguyen H.D.T."/>
            <person name="van Gent-Pelzer M.P.E."/>
            <person name="Joly D.L."/>
            <person name="van de Geest H.C."/>
            <person name="Bonants P.J.M."/>
            <person name="Smith D.S."/>
            <person name="Levesque C.A."/>
            <person name="van der Lee T.A.J."/>
        </authorList>
    </citation>
    <scope>NUCLEOTIDE SEQUENCE [LARGE SCALE GENOMIC DNA]</scope>
    <source>
        <strain evidence="4 5">CBS 809.83</strain>
    </source>
</reference>
<evidence type="ECO:0000256" key="3">
    <source>
        <dbReference type="ARBA" id="ARBA00023274"/>
    </source>
</evidence>
<dbReference type="CDD" id="cd00379">
    <property type="entry name" value="Ribosomal_L10_P0"/>
    <property type="match status" value="1"/>
</dbReference>
<dbReference type="Gene3D" id="6.10.250.290">
    <property type="match status" value="1"/>
</dbReference>
<dbReference type="Pfam" id="PF00466">
    <property type="entry name" value="Ribosomal_L10"/>
    <property type="match status" value="1"/>
</dbReference>
<evidence type="ECO:0000313" key="4">
    <source>
        <dbReference type="EMBL" id="TPX63007.1"/>
    </source>
</evidence>
<proteinExistence type="inferred from homology"/>
<organism evidence="4 5">
    <name type="scientific">Powellomyces hirtus</name>
    <dbReference type="NCBI Taxonomy" id="109895"/>
    <lineage>
        <taxon>Eukaryota</taxon>
        <taxon>Fungi</taxon>
        <taxon>Fungi incertae sedis</taxon>
        <taxon>Chytridiomycota</taxon>
        <taxon>Chytridiomycota incertae sedis</taxon>
        <taxon>Chytridiomycetes</taxon>
        <taxon>Spizellomycetales</taxon>
        <taxon>Powellomycetaceae</taxon>
        <taxon>Powellomyces</taxon>
    </lineage>
</organism>
<dbReference type="AlphaFoldDB" id="A0A507EHW9"/>
<dbReference type="Proteomes" id="UP000318582">
    <property type="component" value="Unassembled WGS sequence"/>
</dbReference>
<keyword evidence="5" id="KW-1185">Reference proteome</keyword>
<dbReference type="GO" id="GO:0005840">
    <property type="term" value="C:ribosome"/>
    <property type="evidence" value="ECO:0007669"/>
    <property type="project" value="UniProtKB-KW"/>
</dbReference>
<dbReference type="GO" id="GO:1990904">
    <property type="term" value="C:ribonucleoprotein complex"/>
    <property type="evidence" value="ECO:0007669"/>
    <property type="project" value="UniProtKB-KW"/>
</dbReference>
<dbReference type="SUPFAM" id="SSF160369">
    <property type="entry name" value="Ribosomal protein L10-like"/>
    <property type="match status" value="1"/>
</dbReference>
<sequence length="245" mass="27031">MSFFRILPVRPVCQALGTRSYATVNGILSPERAREVFANAKLSRRGNPVDLRRLYLFEQYQEIVGSRVVFVLQNNNLTSPEYNALKNDFREKGFVITTVRNKVFGAVIEKHVQQLEAAKVGGSGLRQMKQLLAGPCCVVFSNASDLERPTMAKDFADVAARYKSKLLVVGAKFDNGVLTADTLKDVINLPPLGQLRAELVGLLSEPAQALVGLLQRTPQSLLTTLHQHEQALKGDDTNPSDTPKQ</sequence>
<dbReference type="InterPro" id="IPR043141">
    <property type="entry name" value="Ribosomal_uL10-like_sf"/>
</dbReference>
<comment type="similarity">
    <text evidence="1">Belongs to the universal ribosomal protein uL10 family.</text>
</comment>
<keyword evidence="2" id="KW-0689">Ribosomal protein</keyword>